<dbReference type="EC" id="5.4.2.2" evidence="5"/>
<evidence type="ECO:0000256" key="6">
    <source>
        <dbReference type="ARBA" id="ARBA00022526"/>
    </source>
</evidence>
<comment type="subunit">
    <text evidence="4">Monomer.</text>
</comment>
<feature type="domain" description="Alpha-D-phosphohexomutase alpha/beta/alpha" evidence="13">
    <location>
        <begin position="403"/>
        <end position="504"/>
    </location>
</feature>
<sequence>MFWLHSAANRTDSPVPNVRGIDLPLSHTNYFPFQELDCRGMEPPPCNRIDSQNLTEELFTATVRSRFSLFRLNLINQRFWNPFAPSATVIPSLERVDFLKLQNGSDIRGVAVAGVEGEPVNLTEPVTEAIAAAFSAWLLNKKKSNESRRLRVSIGHDSRVSAQKLQDAASRGIAGAGLDVVQYGLASTPAMFNSTLTEKDDILCPVDGSIMITASHLPYNRNGFKFFTNAGGLGKPDIKDILERAADIYQCFTTESLKNSEIKASSSIKRVDYMSVYSSDLVAAVRKAAGNTEKPLEGFHIIVDAGNGAGGFFAYKIVTEFVMIRERSLNLLGLLLLAVSSWSLMVKLYSGLFPNHIPNPEDKAAMKSITEAVLSNKADLGIIFDTDVDRSAAVDFAGCELNRNRLIALMSAIVLEEHPGTTIVTDSVTSDGLTTFIEKKLGGKHHRFKRGYKNVIDEAIRLNSVGEESHLAIETSGHGALKENHWLDDGAYLMVKLLNKLASARASGLGGGSQVLTDLLDGLEEPALAVELRIKIDQNHADLKGRSFREYGEAVLKHLENISDSDPKLQKAPVNYEGVRVSGYGGWFLLRLSLHDPVLPLNIEASTKDDALKLGLAVLSAANEFPALDTTSLTNFVKV</sequence>
<protein>
    <recommendedName>
        <fullName evidence="5">phosphoglucomutase (alpha-D-glucose-1,6-bisphosphate-dependent)</fullName>
        <ecNumber evidence="5">5.4.2.2</ecNumber>
    </recommendedName>
</protein>
<dbReference type="InterPro" id="IPR005846">
    <property type="entry name" value="A-D-PHexomutase_a/b/a-III"/>
</dbReference>
<feature type="domain" description="Alpha-D-phosphohexomutase alpha/beta/alpha" evidence="12">
    <location>
        <begin position="286"/>
        <end position="396"/>
    </location>
</feature>
<evidence type="ECO:0000313" key="14">
    <source>
        <dbReference type="EMBL" id="KZN05598.1"/>
    </source>
</evidence>
<organism evidence="14">
    <name type="scientific">Daucus carota subsp. sativus</name>
    <name type="common">Carrot</name>
    <dbReference type="NCBI Taxonomy" id="79200"/>
    <lineage>
        <taxon>Eukaryota</taxon>
        <taxon>Viridiplantae</taxon>
        <taxon>Streptophyta</taxon>
        <taxon>Embryophyta</taxon>
        <taxon>Tracheophyta</taxon>
        <taxon>Spermatophyta</taxon>
        <taxon>Magnoliopsida</taxon>
        <taxon>eudicotyledons</taxon>
        <taxon>Gunneridae</taxon>
        <taxon>Pentapetalae</taxon>
        <taxon>asterids</taxon>
        <taxon>campanulids</taxon>
        <taxon>Apiales</taxon>
        <taxon>Apiaceae</taxon>
        <taxon>Apioideae</taxon>
        <taxon>Scandiceae</taxon>
        <taxon>Daucinae</taxon>
        <taxon>Daucus</taxon>
        <taxon>Daucus sect. Daucus</taxon>
    </lineage>
</organism>
<dbReference type="PANTHER" id="PTHR42946:SF1">
    <property type="entry name" value="PHOSPHOGLUCOMUTASE (ALPHA-D-GLUCOSE-1,6-BISPHOSPHATE-DEPENDENT)"/>
    <property type="match status" value="1"/>
</dbReference>
<evidence type="ECO:0000256" key="2">
    <source>
        <dbReference type="ARBA" id="ARBA00001946"/>
    </source>
</evidence>
<evidence type="ECO:0000256" key="4">
    <source>
        <dbReference type="ARBA" id="ARBA00011245"/>
    </source>
</evidence>
<keyword evidence="6" id="KW-0313">Glucose metabolism</keyword>
<dbReference type="OMA" id="KMCRAGA"/>
<evidence type="ECO:0000259" key="11">
    <source>
        <dbReference type="Pfam" id="PF02878"/>
    </source>
</evidence>
<feature type="domain" description="Alpha-D-phosphohexomutase alpha/beta/alpha" evidence="11">
    <location>
        <begin position="103"/>
        <end position="245"/>
    </location>
</feature>
<dbReference type="InterPro" id="IPR005844">
    <property type="entry name" value="A-D-PHexomutase_a/b/a-I"/>
</dbReference>
<evidence type="ECO:0000256" key="8">
    <source>
        <dbReference type="ARBA" id="ARBA00023277"/>
    </source>
</evidence>
<comment type="catalytic activity">
    <reaction evidence="9">
        <text>alpha-D-glucose 1,6-bisphosphate + L-seryl-[protein] = O-phospho-L-seryl-[protein] + alpha-D-glucose 6-phosphate</text>
        <dbReference type="Rhea" id="RHEA:68752"/>
        <dbReference type="Rhea" id="RHEA-COMP:9863"/>
        <dbReference type="Rhea" id="RHEA-COMP:11604"/>
        <dbReference type="ChEBI" id="CHEBI:29999"/>
        <dbReference type="ChEBI" id="CHEBI:58225"/>
        <dbReference type="ChEBI" id="CHEBI:58392"/>
        <dbReference type="ChEBI" id="CHEBI:83421"/>
    </reaction>
</comment>
<dbReference type="GO" id="GO:0004615">
    <property type="term" value="F:phosphomannomutase activity"/>
    <property type="evidence" value="ECO:0007669"/>
    <property type="project" value="TreeGrafter"/>
</dbReference>
<dbReference type="SUPFAM" id="SSF53738">
    <property type="entry name" value="Phosphoglucomutase, first 3 domains"/>
    <property type="match status" value="3"/>
</dbReference>
<comment type="catalytic activity">
    <reaction evidence="1">
        <text>alpha-D-glucose 1-phosphate = alpha-D-glucose 6-phosphate</text>
        <dbReference type="Rhea" id="RHEA:23536"/>
        <dbReference type="ChEBI" id="CHEBI:58225"/>
        <dbReference type="ChEBI" id="CHEBI:58601"/>
        <dbReference type="EC" id="5.4.2.2"/>
    </reaction>
</comment>
<dbReference type="InterPro" id="IPR050060">
    <property type="entry name" value="Phosphoglucosamine_mutase"/>
</dbReference>
<dbReference type="CDD" id="cd03089">
    <property type="entry name" value="PMM_PGM"/>
    <property type="match status" value="1"/>
</dbReference>
<dbReference type="Gene3D" id="3.40.120.10">
    <property type="entry name" value="Alpha-D-Glucose-1,6-Bisphosphate, subunit A, domain 3"/>
    <property type="match status" value="3"/>
</dbReference>
<evidence type="ECO:0000256" key="7">
    <source>
        <dbReference type="ARBA" id="ARBA00022553"/>
    </source>
</evidence>
<comment type="caution">
    <text evidence="14">The sequence shown here is derived from an EMBL/GenBank/DDBJ whole genome shotgun (WGS) entry which is preliminary data.</text>
</comment>
<comment type="catalytic activity">
    <reaction evidence="10">
        <text>O-phospho-L-seryl-[protein] + alpha-D-glucose 1-phosphate = alpha-D-glucose 1,6-bisphosphate + L-seryl-[protein]</text>
        <dbReference type="Rhea" id="RHEA:68748"/>
        <dbReference type="Rhea" id="RHEA-COMP:9863"/>
        <dbReference type="Rhea" id="RHEA-COMP:11604"/>
        <dbReference type="ChEBI" id="CHEBI:29999"/>
        <dbReference type="ChEBI" id="CHEBI:58392"/>
        <dbReference type="ChEBI" id="CHEBI:58601"/>
        <dbReference type="ChEBI" id="CHEBI:83421"/>
    </reaction>
</comment>
<dbReference type="GO" id="GO:0006006">
    <property type="term" value="P:glucose metabolic process"/>
    <property type="evidence" value="ECO:0007669"/>
    <property type="project" value="UniProtKB-KW"/>
</dbReference>
<evidence type="ECO:0000256" key="9">
    <source>
        <dbReference type="ARBA" id="ARBA00049318"/>
    </source>
</evidence>
<dbReference type="PRINTS" id="PR00509">
    <property type="entry name" value="PGMPMM"/>
</dbReference>
<dbReference type="Gene3D" id="3.30.310.50">
    <property type="entry name" value="Alpha-D-phosphohexomutase, C-terminal domain"/>
    <property type="match status" value="1"/>
</dbReference>
<dbReference type="GO" id="GO:0009570">
    <property type="term" value="C:chloroplast stroma"/>
    <property type="evidence" value="ECO:0007669"/>
    <property type="project" value="TreeGrafter"/>
</dbReference>
<keyword evidence="8" id="KW-0119">Carbohydrate metabolism</keyword>
<evidence type="ECO:0000259" key="13">
    <source>
        <dbReference type="Pfam" id="PF02880"/>
    </source>
</evidence>
<dbReference type="STRING" id="79200.A0A166DRU7"/>
<evidence type="ECO:0000256" key="5">
    <source>
        <dbReference type="ARBA" id="ARBA00012728"/>
    </source>
</evidence>
<dbReference type="EMBL" id="LNRQ01000002">
    <property type="protein sequence ID" value="KZN05598.1"/>
    <property type="molecule type" value="Genomic_DNA"/>
</dbReference>
<dbReference type="InterPro" id="IPR016055">
    <property type="entry name" value="A-D-PHexomutase_a/b/a-I/II/III"/>
</dbReference>
<dbReference type="AlphaFoldDB" id="A0A166DRU7"/>
<evidence type="ECO:0000259" key="12">
    <source>
        <dbReference type="Pfam" id="PF02879"/>
    </source>
</evidence>
<dbReference type="Pfam" id="PF02878">
    <property type="entry name" value="PGM_PMM_I"/>
    <property type="match status" value="1"/>
</dbReference>
<dbReference type="Pfam" id="PF02879">
    <property type="entry name" value="PGM_PMM_II"/>
    <property type="match status" value="1"/>
</dbReference>
<gene>
    <name evidence="14" type="ORF">DCAR_006435</name>
</gene>
<name>A0A166DRU7_DAUCS</name>
<comment type="cofactor">
    <cofactor evidence="2">
        <name>Mg(2+)</name>
        <dbReference type="ChEBI" id="CHEBI:18420"/>
    </cofactor>
</comment>
<dbReference type="FunFam" id="3.40.120.10:FF:000022">
    <property type="entry name" value="phosphomannomutase/phosphoglucomutase isoform X1"/>
    <property type="match status" value="1"/>
</dbReference>
<comment type="similarity">
    <text evidence="3">Belongs to the phosphohexose mutase family.</text>
</comment>
<dbReference type="FunFam" id="3.40.120.10:FF:000014">
    <property type="entry name" value="Phosphomannomutase/phosphoglucomutase isoform B"/>
    <property type="match status" value="1"/>
</dbReference>
<evidence type="ECO:0000256" key="3">
    <source>
        <dbReference type="ARBA" id="ARBA00010231"/>
    </source>
</evidence>
<proteinExistence type="inferred from homology"/>
<dbReference type="PANTHER" id="PTHR42946">
    <property type="entry name" value="PHOSPHOHEXOSE MUTASE"/>
    <property type="match status" value="1"/>
</dbReference>
<dbReference type="Gramene" id="KZN05598">
    <property type="protein sequence ID" value="KZN05598"/>
    <property type="gene ID" value="DCAR_006435"/>
</dbReference>
<dbReference type="Pfam" id="PF02880">
    <property type="entry name" value="PGM_PMM_III"/>
    <property type="match status" value="1"/>
</dbReference>
<accession>A0A166DRU7</accession>
<evidence type="ECO:0000256" key="10">
    <source>
        <dbReference type="ARBA" id="ARBA00049409"/>
    </source>
</evidence>
<dbReference type="InterPro" id="IPR005845">
    <property type="entry name" value="A-D-PHexomutase_a/b/a-II"/>
</dbReference>
<dbReference type="GO" id="GO:0004614">
    <property type="term" value="F:phosphoglucomutase activity"/>
    <property type="evidence" value="ECO:0007669"/>
    <property type="project" value="UniProtKB-EC"/>
</dbReference>
<keyword evidence="7" id="KW-0597">Phosphoprotein</keyword>
<evidence type="ECO:0000256" key="1">
    <source>
        <dbReference type="ARBA" id="ARBA00000443"/>
    </source>
</evidence>
<dbReference type="InterPro" id="IPR005841">
    <property type="entry name" value="Alpha-D-phosphohexomutase_SF"/>
</dbReference>
<reference evidence="14" key="1">
    <citation type="journal article" date="2016" name="Nat. Genet.">
        <title>A high-quality carrot genome assembly provides new insights into carotenoid accumulation and asterid genome evolution.</title>
        <authorList>
            <person name="Iorizzo M."/>
            <person name="Ellison S."/>
            <person name="Senalik D."/>
            <person name="Zeng P."/>
            <person name="Satapoomin P."/>
            <person name="Huang J."/>
            <person name="Bowman M."/>
            <person name="Iovene M."/>
            <person name="Sanseverino W."/>
            <person name="Cavagnaro P."/>
            <person name="Yildiz M."/>
            <person name="Macko-Podgorni A."/>
            <person name="Moranska E."/>
            <person name="Grzebelus E."/>
            <person name="Grzebelus D."/>
            <person name="Ashrafi H."/>
            <person name="Zheng Z."/>
            <person name="Cheng S."/>
            <person name="Spooner D."/>
            <person name="Van Deynze A."/>
            <person name="Simon P."/>
        </authorList>
    </citation>
    <scope>NUCLEOTIDE SEQUENCE [LARGE SCALE GENOMIC DNA]</scope>
    <source>
        <tissue evidence="14">Leaf</tissue>
    </source>
</reference>